<name>A0ABT3IEP0_9BACT</name>
<dbReference type="InterPro" id="IPR012944">
    <property type="entry name" value="SusD_RagB_dom"/>
</dbReference>
<comment type="subcellular location">
    <subcellularLocation>
        <location evidence="1">Cell outer membrane</location>
    </subcellularLocation>
</comment>
<keyword evidence="3 6" id="KW-0732">Signal</keyword>
<feature type="domain" description="SusD-like N-terminal" evidence="8">
    <location>
        <begin position="23"/>
        <end position="208"/>
    </location>
</feature>
<feature type="chain" id="PRO_5046153943" evidence="6">
    <location>
        <begin position="18"/>
        <end position="596"/>
    </location>
</feature>
<dbReference type="Pfam" id="PF07980">
    <property type="entry name" value="SusD_RagB"/>
    <property type="match status" value="1"/>
</dbReference>
<evidence type="ECO:0000313" key="9">
    <source>
        <dbReference type="EMBL" id="MCW3482418.1"/>
    </source>
</evidence>
<dbReference type="Proteomes" id="UP001207742">
    <property type="component" value="Unassembled WGS sequence"/>
</dbReference>
<dbReference type="Pfam" id="PF14322">
    <property type="entry name" value="SusD-like_3"/>
    <property type="match status" value="1"/>
</dbReference>
<comment type="caution">
    <text evidence="9">The sequence shown here is derived from an EMBL/GenBank/DDBJ whole genome shotgun (WGS) entry which is preliminary data.</text>
</comment>
<comment type="similarity">
    <text evidence="2">Belongs to the SusD family.</text>
</comment>
<proteinExistence type="inferred from homology"/>
<evidence type="ECO:0000313" key="10">
    <source>
        <dbReference type="Proteomes" id="UP001207742"/>
    </source>
</evidence>
<dbReference type="RefSeq" id="WP_264726796.1">
    <property type="nucleotide sequence ID" value="NZ_JAPDNR010000001.1"/>
</dbReference>
<dbReference type="PROSITE" id="PS51257">
    <property type="entry name" value="PROKAR_LIPOPROTEIN"/>
    <property type="match status" value="1"/>
</dbReference>
<gene>
    <name evidence="9" type="ORF">OL497_00795</name>
</gene>
<reference evidence="9 10" key="1">
    <citation type="submission" date="2022-10" db="EMBL/GenBank/DDBJ databases">
        <title>Chitinophaga nivalis PC15 sp. nov., isolated from Pyeongchang county, South Korea.</title>
        <authorList>
            <person name="Trinh H.N."/>
        </authorList>
    </citation>
    <scope>NUCLEOTIDE SEQUENCE [LARGE SCALE GENOMIC DNA]</scope>
    <source>
        <strain evidence="9 10">PC14</strain>
    </source>
</reference>
<protein>
    <submittedName>
        <fullName evidence="9">RagB/SusD family nutrient uptake outer membrane protein</fullName>
    </submittedName>
</protein>
<evidence type="ECO:0000256" key="2">
    <source>
        <dbReference type="ARBA" id="ARBA00006275"/>
    </source>
</evidence>
<evidence type="ECO:0000256" key="3">
    <source>
        <dbReference type="ARBA" id="ARBA00022729"/>
    </source>
</evidence>
<dbReference type="SUPFAM" id="SSF48452">
    <property type="entry name" value="TPR-like"/>
    <property type="match status" value="1"/>
</dbReference>
<accession>A0ABT3IEP0</accession>
<sequence length="596" mass="66834">MKHKRLLLSFFILGCTAASCNKDFLQRMPQTEISPDAYFNSPKDLDTYINGLYDKQVVANTDDGSSDNISSYPGSDLDKLVRNSITPATAGGWDSWNQLRSINFMLDNVYKAQGDPSAINHYIGIARYLRARFYFRMLATYGDVPWYSHALSDIDPDIYKARDPRTLIADSILADLEYAVANIKPDMGVNGTRVNKWAALALTSRFCLFEGTFRKYHEDLKLGGTEVKFLNRAASAAQEIMDSQKFRIYSTGKGGADYTALFTSPSLAANPEIILWRDYPQSLGKGNNTHSVLGWTWSLSQSLVYSYLMKDGTPFSAVPGYQKADFVTSFKDRDPRLAETVAFPGFSTMQNDVKYVAKPNLGGYDQLKFYPRDPAARQGWDANYTALPIYRFAEVLLNYAEAKAELGTITQTDLDKTIGELRRRVQMPGLSLGVALDPVLSGEYNNIKSGNKAIILEIRRERRVEMACEGLRLNDVSRWRAGARLAEKPQGMYVPALGAIDMTGDNQPDFAILPSPNDSSAIAGLPADIKAKITRYYLKDNNGKENNFYLENGNSGHIMFTADKAGRTFREPQYYYRPIPLDQIVLNKNLVQLYGW</sequence>
<evidence type="ECO:0000259" key="7">
    <source>
        <dbReference type="Pfam" id="PF07980"/>
    </source>
</evidence>
<dbReference type="Gene3D" id="1.25.40.390">
    <property type="match status" value="1"/>
</dbReference>
<feature type="signal peptide" evidence="6">
    <location>
        <begin position="1"/>
        <end position="17"/>
    </location>
</feature>
<evidence type="ECO:0000256" key="1">
    <source>
        <dbReference type="ARBA" id="ARBA00004442"/>
    </source>
</evidence>
<keyword evidence="5" id="KW-0998">Cell outer membrane</keyword>
<keyword evidence="4" id="KW-0472">Membrane</keyword>
<evidence type="ECO:0000256" key="6">
    <source>
        <dbReference type="SAM" id="SignalP"/>
    </source>
</evidence>
<keyword evidence="10" id="KW-1185">Reference proteome</keyword>
<evidence type="ECO:0000256" key="5">
    <source>
        <dbReference type="ARBA" id="ARBA00023237"/>
    </source>
</evidence>
<dbReference type="EMBL" id="JAPDNS010000001">
    <property type="protein sequence ID" value="MCW3482418.1"/>
    <property type="molecule type" value="Genomic_DNA"/>
</dbReference>
<dbReference type="InterPro" id="IPR033985">
    <property type="entry name" value="SusD-like_N"/>
</dbReference>
<evidence type="ECO:0000259" key="8">
    <source>
        <dbReference type="Pfam" id="PF14322"/>
    </source>
</evidence>
<organism evidence="9 10">
    <name type="scientific">Chitinophaga nivalis</name>
    <dbReference type="NCBI Taxonomy" id="2991709"/>
    <lineage>
        <taxon>Bacteria</taxon>
        <taxon>Pseudomonadati</taxon>
        <taxon>Bacteroidota</taxon>
        <taxon>Chitinophagia</taxon>
        <taxon>Chitinophagales</taxon>
        <taxon>Chitinophagaceae</taxon>
        <taxon>Chitinophaga</taxon>
    </lineage>
</organism>
<evidence type="ECO:0000256" key="4">
    <source>
        <dbReference type="ARBA" id="ARBA00023136"/>
    </source>
</evidence>
<dbReference type="InterPro" id="IPR011990">
    <property type="entry name" value="TPR-like_helical_dom_sf"/>
</dbReference>
<feature type="domain" description="RagB/SusD" evidence="7">
    <location>
        <begin position="295"/>
        <end position="596"/>
    </location>
</feature>